<reference evidence="2 3" key="1">
    <citation type="submission" date="2013-01" db="EMBL/GenBank/DDBJ databases">
        <title>Whole genome shotgun sequence of Gordonia soli NBRC 108243.</title>
        <authorList>
            <person name="Isaki-Nakamura S."/>
            <person name="Hosoyama A."/>
            <person name="Tsuchikane K."/>
            <person name="Ando Y."/>
            <person name="Baba S."/>
            <person name="Ohji S."/>
            <person name="Hamada M."/>
            <person name="Tamura T."/>
            <person name="Yamazoe A."/>
            <person name="Yamazaki S."/>
            <person name="Fujita N."/>
        </authorList>
    </citation>
    <scope>NUCLEOTIDE SEQUENCE [LARGE SCALE GENOMIC DNA]</scope>
    <source>
        <strain evidence="2 3">NBRC 108243</strain>
    </source>
</reference>
<sequence>MIDVINSERIKLTSVRSPYWCVGIVVAIAVAVAVLMGATTTSPIGTTPAETASFYLVGVNQFGFLVLMILAVLAITSEYRFGTIRIAFQAVPRRSVVLGAKAVVYGALAVVVSLVMTIVSLVLIRSLAGPASGIEMSDSGVVRQLWGTPVVALLGVLIGIGIGAILRHTAGAIVVLLIWNLAVENILAVLPKVGTSIAPFLPFRNGARFLSGTGGDFHWGVYGSLVYFGVVAMIVFGVGILVTSRRDA</sequence>
<accession>M0QFY4</accession>
<dbReference type="AlphaFoldDB" id="M0QFY4"/>
<keyword evidence="1" id="KW-1133">Transmembrane helix</keyword>
<feature type="transmembrane region" description="Helical" evidence="1">
    <location>
        <begin position="19"/>
        <end position="40"/>
    </location>
</feature>
<name>M0QFY4_9ACTN</name>
<dbReference type="RefSeq" id="WP_007618807.1">
    <property type="nucleotide sequence ID" value="NZ_BANX01000008.1"/>
</dbReference>
<feature type="transmembrane region" description="Helical" evidence="1">
    <location>
        <begin position="102"/>
        <end position="124"/>
    </location>
</feature>
<keyword evidence="3" id="KW-1185">Reference proteome</keyword>
<organism evidence="2 3">
    <name type="scientific">Gordonia soli NBRC 108243</name>
    <dbReference type="NCBI Taxonomy" id="1223545"/>
    <lineage>
        <taxon>Bacteria</taxon>
        <taxon>Bacillati</taxon>
        <taxon>Actinomycetota</taxon>
        <taxon>Actinomycetes</taxon>
        <taxon>Mycobacteriales</taxon>
        <taxon>Gordoniaceae</taxon>
        <taxon>Gordonia</taxon>
    </lineage>
</organism>
<evidence type="ECO:0000313" key="2">
    <source>
        <dbReference type="EMBL" id="GAC67530.1"/>
    </source>
</evidence>
<gene>
    <name evidence="2" type="ORF">GS4_08_01150</name>
</gene>
<dbReference type="OrthoDB" id="4336046at2"/>
<dbReference type="STRING" id="1223545.GS4_08_01150"/>
<feature type="transmembrane region" description="Helical" evidence="1">
    <location>
        <begin position="52"/>
        <end position="75"/>
    </location>
</feature>
<evidence type="ECO:0000313" key="3">
    <source>
        <dbReference type="Proteomes" id="UP000011666"/>
    </source>
</evidence>
<dbReference type="eggNOG" id="COG1277">
    <property type="taxonomic scope" value="Bacteria"/>
</dbReference>
<protein>
    <submittedName>
        <fullName evidence="2">Putative ABC transporter permease protein</fullName>
    </submittedName>
</protein>
<comment type="caution">
    <text evidence="2">The sequence shown here is derived from an EMBL/GenBank/DDBJ whole genome shotgun (WGS) entry which is preliminary data.</text>
</comment>
<feature type="transmembrane region" description="Helical" evidence="1">
    <location>
        <begin position="221"/>
        <end position="242"/>
    </location>
</feature>
<keyword evidence="1" id="KW-0472">Membrane</keyword>
<dbReference type="EMBL" id="BANX01000008">
    <property type="protein sequence ID" value="GAC67530.1"/>
    <property type="molecule type" value="Genomic_DNA"/>
</dbReference>
<evidence type="ECO:0000256" key="1">
    <source>
        <dbReference type="SAM" id="Phobius"/>
    </source>
</evidence>
<keyword evidence="1" id="KW-0812">Transmembrane</keyword>
<dbReference type="Proteomes" id="UP000011666">
    <property type="component" value="Unassembled WGS sequence"/>
</dbReference>
<proteinExistence type="predicted"/>
<feature type="transmembrane region" description="Helical" evidence="1">
    <location>
        <begin position="144"/>
        <end position="166"/>
    </location>
</feature>
<feature type="transmembrane region" description="Helical" evidence="1">
    <location>
        <begin position="173"/>
        <end position="201"/>
    </location>
</feature>